<dbReference type="RefSeq" id="XP_069210891.1">
    <property type="nucleotide sequence ID" value="XM_069350505.1"/>
</dbReference>
<evidence type="ECO:0000313" key="3">
    <source>
        <dbReference type="Proteomes" id="UP001565368"/>
    </source>
</evidence>
<evidence type="ECO:0000313" key="2">
    <source>
        <dbReference type="EMBL" id="KAL1410947.1"/>
    </source>
</evidence>
<keyword evidence="3" id="KW-1185">Reference proteome</keyword>
<organism evidence="2 3">
    <name type="scientific">Vanrija albida</name>
    <dbReference type="NCBI Taxonomy" id="181172"/>
    <lineage>
        <taxon>Eukaryota</taxon>
        <taxon>Fungi</taxon>
        <taxon>Dikarya</taxon>
        <taxon>Basidiomycota</taxon>
        <taxon>Agaricomycotina</taxon>
        <taxon>Tremellomycetes</taxon>
        <taxon>Trichosporonales</taxon>
        <taxon>Trichosporonaceae</taxon>
        <taxon>Vanrija</taxon>
    </lineage>
</organism>
<feature type="chain" id="PRO_5045870855" evidence="1">
    <location>
        <begin position="18"/>
        <end position="50"/>
    </location>
</feature>
<comment type="caution">
    <text evidence="2">The sequence shown here is derived from an EMBL/GenBank/DDBJ whole genome shotgun (WGS) entry which is preliminary data.</text>
</comment>
<reference evidence="2 3" key="1">
    <citation type="submission" date="2023-08" db="EMBL/GenBank/DDBJ databases">
        <title>Annotated Genome Sequence of Vanrija albida AlHP1.</title>
        <authorList>
            <person name="Herzog R."/>
        </authorList>
    </citation>
    <scope>NUCLEOTIDE SEQUENCE [LARGE SCALE GENOMIC DNA]</scope>
    <source>
        <strain evidence="2 3">AlHP1</strain>
    </source>
</reference>
<feature type="signal peptide" evidence="1">
    <location>
        <begin position="1"/>
        <end position="17"/>
    </location>
</feature>
<name>A0ABR3Q8Y1_9TREE</name>
<accession>A0ABR3Q8Y1</accession>
<dbReference type="Proteomes" id="UP001565368">
    <property type="component" value="Unassembled WGS sequence"/>
</dbReference>
<dbReference type="EMBL" id="JBBXJM010000002">
    <property type="protein sequence ID" value="KAL1410947.1"/>
    <property type="molecule type" value="Genomic_DNA"/>
</dbReference>
<gene>
    <name evidence="2" type="ORF">Q8F55_001890</name>
</gene>
<sequence length="50" mass="5191">MRSVAITLVALAVLGAGDNVPALANARFVPANPQGIWLKRQEVSGESACQ</sequence>
<protein>
    <submittedName>
        <fullName evidence="2">Uncharacterized protein</fullName>
    </submittedName>
</protein>
<evidence type="ECO:0000256" key="1">
    <source>
        <dbReference type="SAM" id="SignalP"/>
    </source>
</evidence>
<proteinExistence type="predicted"/>
<dbReference type="GeneID" id="95982933"/>
<keyword evidence="1" id="KW-0732">Signal</keyword>